<accession>A0AAD0X8R4</accession>
<protein>
    <submittedName>
        <fullName evidence="1">Uncharacterized protein</fullName>
    </submittedName>
</protein>
<organism evidence="1 2">
    <name type="scientific">Aliarcobacter cryaerophilus ATCC 43158</name>
    <dbReference type="NCBI Taxonomy" id="1032070"/>
    <lineage>
        <taxon>Bacteria</taxon>
        <taxon>Pseudomonadati</taxon>
        <taxon>Campylobacterota</taxon>
        <taxon>Epsilonproteobacteria</taxon>
        <taxon>Campylobacterales</taxon>
        <taxon>Arcobacteraceae</taxon>
        <taxon>Aliarcobacter</taxon>
    </lineage>
</organism>
<dbReference type="GeneID" id="56460426"/>
<sequence>MSLHKIVTSEKDKLIRLNSLFTEDELQDLKLTGYAYYYKFNHYLLIIPCSVIFERYYATRAPLLKATLNGDLKSIYSKFKYSKRHNKIDIHTRRHFSDKVIALVCQLLIEKRIEKNFLYIFFQKINNNNKLDYSQVRCFFPYFGEFNLESHSNEFIHPKYGEVCIVRNIKTKSFLNMYELKNINIHYKIYSTSMHNDYFPVIDLDLEQYRYFNYCSLMISNNFKQVFKNLSIIQEYKINTHYKLEISLSHAEYKEYLIVFMFILNDRKLKRNFFCFYVNKIFTYIEDDIIQFLELKKLEELEEICILLKARYKTYEARIPKYHMSDYQQKMLINEIANTCV</sequence>
<dbReference type="RefSeq" id="WP_105917569.1">
    <property type="nucleotide sequence ID" value="NZ_CP021072.1"/>
</dbReference>
<evidence type="ECO:0000313" key="2">
    <source>
        <dbReference type="Proteomes" id="UP000273809"/>
    </source>
</evidence>
<dbReference type="AlphaFoldDB" id="A0AAD0X8R4"/>
<dbReference type="Proteomes" id="UP000273809">
    <property type="component" value="Chromosome"/>
</dbReference>
<evidence type="ECO:0000313" key="1">
    <source>
        <dbReference type="EMBL" id="AYJ79360.1"/>
    </source>
</evidence>
<dbReference type="EMBL" id="CP032823">
    <property type="protein sequence ID" value="AYJ79360.1"/>
    <property type="molecule type" value="Genomic_DNA"/>
</dbReference>
<reference evidence="1 2" key="1">
    <citation type="submission" date="2018-10" db="EMBL/GenBank/DDBJ databases">
        <title>Complete genome sequences of Arcobacter cryaerophilus strains ATCC 43158 and ATCC 49615.</title>
        <authorList>
            <person name="Miller W.G."/>
            <person name="Yee E."/>
            <person name="Bono J.L."/>
        </authorList>
    </citation>
    <scope>NUCLEOTIDE SEQUENCE [LARGE SCALE GENOMIC DNA]</scope>
    <source>
        <strain evidence="1 2">ATCC 43158</strain>
    </source>
</reference>
<name>A0AAD0X8R4_9BACT</name>
<proteinExistence type="predicted"/>
<gene>
    <name evidence="1" type="ORF">ACRYA_0197</name>
</gene>
<dbReference type="KEGG" id="acre:ACRYA_0197"/>